<reference evidence="1" key="1">
    <citation type="submission" date="2020-10" db="EMBL/GenBank/DDBJ databases">
        <authorList>
            <person name="Hahn C.J."/>
            <person name="Laso-Perez R."/>
            <person name="Vulcano F."/>
            <person name="Vaziourakis K.-M."/>
            <person name="Stokke R."/>
            <person name="Steen I.H."/>
            <person name="Teske A."/>
            <person name="Boetius A."/>
            <person name="Liebeke M."/>
            <person name="Amann R."/>
            <person name="Knittel K."/>
        </authorList>
    </citation>
    <scope>NUCLEOTIDE SEQUENCE</scope>
    <source>
        <strain evidence="1">Gfbio:e3339647-f889-4370-9287-4fb5cb688e4c:AG394J04_GoMArc1</strain>
    </source>
</reference>
<evidence type="ECO:0008006" key="3">
    <source>
        <dbReference type="Google" id="ProtNLM"/>
    </source>
</evidence>
<accession>A0A811TCU0</accession>
<comment type="caution">
    <text evidence="1">The sequence shown here is derived from an EMBL/GenBank/DDBJ whole genome shotgun (WGS) entry which is preliminary data.</text>
</comment>
<organism evidence="1 2">
    <name type="scientific">Candidatus Argoarchaeum ethanivorans</name>
    <dbReference type="NCBI Taxonomy" id="2608793"/>
    <lineage>
        <taxon>Archaea</taxon>
        <taxon>Methanobacteriati</taxon>
        <taxon>Methanobacteriota</taxon>
        <taxon>Stenosarchaea group</taxon>
        <taxon>Methanomicrobia</taxon>
        <taxon>Methanosarcinales</taxon>
        <taxon>Methanosarcinales incertae sedis</taxon>
        <taxon>GOM Arc I cluster</taxon>
        <taxon>Candidatus Argoarchaeum</taxon>
    </lineage>
</organism>
<name>A0A811TCU0_9EURY</name>
<dbReference type="Proteomes" id="UP000603056">
    <property type="component" value="Unassembled WGS sequence"/>
</dbReference>
<sequence>MYNENKVFTMNVTVLSALKTNISQIQLLLSDFSNGTPEQEKIIAERFSMDNKPYHVNKGLILLADNHFELVNSIRPVRDYYYVIRQEFQERNPILGEFGSCEIYMRRYLCKKCHRKFVTQLNLVVEPNHRYASIFKEKIDGLIKTGYRSLRKLGEDLHTFFSILPSHQSIKNWLRIGDEKKINNKIPNYSGYYCYDEQYIKINGRKNYRLTLFYALLNIPIAEEITAKIDYRTVYNFLKSVLTDKPLITITTDHKRMYKGIIEKLGALHQLCIFHLFKMIGKDVYDRLKSKAVSYWNKIKLCIYFTKIKEIFRTYYLNVAIERLNKLLDKYDDIPRVLQKWIRKKIIPDFEQLAVFMRDGSIPKTNNQVENYYRQTDPNQIKRKYKTYQGILAFLTRKIEYWTSKHGKIQHPTS</sequence>
<dbReference type="EMBL" id="CAJHIP010000024">
    <property type="protein sequence ID" value="CAD6493558.1"/>
    <property type="molecule type" value="Genomic_DNA"/>
</dbReference>
<protein>
    <recommendedName>
        <fullName evidence="3">Transposase</fullName>
    </recommendedName>
</protein>
<proteinExistence type="predicted"/>
<dbReference type="AlphaFoldDB" id="A0A811TCU0"/>
<gene>
    <name evidence="1" type="ORF">FFODKBPE_00517</name>
</gene>
<evidence type="ECO:0000313" key="1">
    <source>
        <dbReference type="EMBL" id="CAD6493558.1"/>
    </source>
</evidence>
<evidence type="ECO:0000313" key="2">
    <source>
        <dbReference type="Proteomes" id="UP000603056"/>
    </source>
</evidence>